<dbReference type="KEGG" id="amg:AMEC673_13840"/>
<feature type="region of interest" description="Disordered" evidence="1">
    <location>
        <begin position="214"/>
        <end position="277"/>
    </location>
</feature>
<gene>
    <name evidence="2" type="ordered locus">AMEC673_13840</name>
</gene>
<evidence type="ECO:0000256" key="1">
    <source>
        <dbReference type="SAM" id="MobiDB-lite"/>
    </source>
</evidence>
<organism evidence="2 3">
    <name type="scientific">Alteromonas macleodii (strain English Channel 673)</name>
    <dbReference type="NCBI Taxonomy" id="1004788"/>
    <lineage>
        <taxon>Bacteria</taxon>
        <taxon>Pseudomonadati</taxon>
        <taxon>Pseudomonadota</taxon>
        <taxon>Gammaproteobacteria</taxon>
        <taxon>Alteromonadales</taxon>
        <taxon>Alteromonadaceae</taxon>
        <taxon>Alteromonas/Salinimonas group</taxon>
        <taxon>Alteromonas</taxon>
    </lineage>
</organism>
<dbReference type="EMBL" id="CP003844">
    <property type="protein sequence ID" value="AFT75454.1"/>
    <property type="molecule type" value="Genomic_DNA"/>
</dbReference>
<proteinExistence type="predicted"/>
<name>A0AB33A1F7_ALTME</name>
<dbReference type="PANTHER" id="PTHR37805">
    <property type="entry name" value="CYTOPLASMIC PROTEIN-RELATED"/>
    <property type="match status" value="1"/>
</dbReference>
<dbReference type="Pfam" id="PF07308">
    <property type="entry name" value="DUF1456"/>
    <property type="match status" value="2"/>
</dbReference>
<evidence type="ECO:0000313" key="2">
    <source>
        <dbReference type="EMBL" id="AFT75454.1"/>
    </source>
</evidence>
<dbReference type="Proteomes" id="UP000006296">
    <property type="component" value="Chromosome"/>
</dbReference>
<dbReference type="AlphaFoldDB" id="A0AB33A1F7"/>
<dbReference type="InterPro" id="IPR009921">
    <property type="entry name" value="YehS-like"/>
</dbReference>
<dbReference type="RefSeq" id="WP_014977139.1">
    <property type="nucleotide sequence ID" value="NC_018678.1"/>
</dbReference>
<evidence type="ECO:0000313" key="3">
    <source>
        <dbReference type="Proteomes" id="UP000006296"/>
    </source>
</evidence>
<evidence type="ECO:0008006" key="4">
    <source>
        <dbReference type="Google" id="ProtNLM"/>
    </source>
</evidence>
<sequence>MYNVVTPTTLIWFHYVLVEIMHLTARDRCEWPSSVKYAKAHVALHCNPYQLLATPLFRPIFMIHNDVLRRLRYALAINDTAAISIFKLVNYDMEIDYLHAVMKREGEEGYLPCRDKIIALFLDGLIIKNRGRQEGQMPQELGPKERLSNNEVLRKIRIAMSYKDDDMIAVLKLADFRMSKGELSAFFRKPDHRNFKPAGDQVVRNLLQGMVKKYRPESTRQTSPKKSDSPSTSGTKPSSFNKGASKQKEAAGKNTNTKVSPVKKSDAGSVWGKLTKK</sequence>
<dbReference type="PANTHER" id="PTHR37805:SF1">
    <property type="entry name" value="CYTOPLASMIC PROTEIN"/>
    <property type="match status" value="1"/>
</dbReference>
<reference evidence="3" key="1">
    <citation type="journal article" date="2012" name="Sci. Rep.">
        <title>Genomes of surface isolates of Alteromonas macleodii: the life of a widespread marine opportunistic copiotroph.</title>
        <authorList>
            <person name="Lopez-Perez M."/>
            <person name="Gonzaga A."/>
            <person name="Martin-Cuadrado A.B."/>
            <person name="Onyshchenko O."/>
            <person name="Ghavidel A."/>
            <person name="Ghai R."/>
            <person name="Rodriguez-Valera F."/>
        </authorList>
    </citation>
    <scope>NUCLEOTIDE SEQUENCE [LARGE SCALE GENOMIC DNA]</scope>
    <source>
        <strain evidence="3">English Channel 673</strain>
    </source>
</reference>
<feature type="compositionally biased region" description="Low complexity" evidence="1">
    <location>
        <begin position="229"/>
        <end position="239"/>
    </location>
</feature>
<protein>
    <recommendedName>
        <fullName evidence="4">DUF1456 domain-containing protein</fullName>
    </recommendedName>
</protein>
<accession>A0AB33A1F7</accession>